<dbReference type="Proteomes" id="UP001143548">
    <property type="component" value="Unassembled WGS sequence"/>
</dbReference>
<reference evidence="1" key="1">
    <citation type="submission" date="2022-07" db="EMBL/GenBank/DDBJ databases">
        <title>Taxonomy of Aspergillus series Nigri: significant species reduction supported by multi-species coalescent approaches.</title>
        <authorList>
            <person name="Bian C."/>
            <person name="Kusuya Y."/>
            <person name="Sklenar F."/>
            <person name="D'hooge E."/>
            <person name="Yaguchi T."/>
            <person name="Takahashi H."/>
            <person name="Hubka V."/>
        </authorList>
    </citation>
    <scope>NUCLEOTIDE SEQUENCE</scope>
    <source>
        <strain evidence="1">CBS 733.88</strain>
    </source>
</reference>
<comment type="caution">
    <text evidence="1">The sequence shown here is derived from an EMBL/GenBank/DDBJ whole genome shotgun (WGS) entry which is preliminary data.</text>
</comment>
<dbReference type="AlphaFoldDB" id="A0A9W5YLJ9"/>
<gene>
    <name evidence="1" type="ORF">AbraCBS73388_010095</name>
</gene>
<evidence type="ECO:0000313" key="2">
    <source>
        <dbReference type="Proteomes" id="UP001143548"/>
    </source>
</evidence>
<organism evidence="1 2">
    <name type="scientific">Aspergillus brasiliensis</name>
    <dbReference type="NCBI Taxonomy" id="319629"/>
    <lineage>
        <taxon>Eukaryota</taxon>
        <taxon>Fungi</taxon>
        <taxon>Dikarya</taxon>
        <taxon>Ascomycota</taxon>
        <taxon>Pezizomycotina</taxon>
        <taxon>Eurotiomycetes</taxon>
        <taxon>Eurotiomycetidae</taxon>
        <taxon>Eurotiales</taxon>
        <taxon>Aspergillaceae</taxon>
        <taxon>Aspergillus</taxon>
        <taxon>Aspergillus subgen. Circumdati</taxon>
    </lineage>
</organism>
<dbReference type="EMBL" id="BROQ01000007">
    <property type="protein sequence ID" value="GKZ17776.1"/>
    <property type="molecule type" value="Genomic_DNA"/>
</dbReference>
<sequence length="137" mass="15835">MGKRDYYPRTIISNLDTSESTRRAAKLSKLGIHIKQQNSRLEQLDEKWSQQWSERHNTFDSLGQQTRVEFTVGFAKIRDRFLSTYRRDFMSDKSVENQRIISHGNISAHGGHMKADASLYQMQGNSIDADGKVRLTL</sequence>
<evidence type="ECO:0000313" key="1">
    <source>
        <dbReference type="EMBL" id="GKZ17776.1"/>
    </source>
</evidence>
<accession>A0A9W5YLJ9</accession>
<proteinExistence type="predicted"/>
<name>A0A9W5YLJ9_9EURO</name>
<protein>
    <submittedName>
        <fullName evidence="1">Uncharacterized protein</fullName>
    </submittedName>
</protein>